<evidence type="ECO:0008006" key="4">
    <source>
        <dbReference type="Google" id="ProtNLM"/>
    </source>
</evidence>
<dbReference type="EMBL" id="CP018154">
    <property type="protein sequence ID" value="APG61973.1"/>
    <property type="molecule type" value="Genomic_DNA"/>
</dbReference>
<dbReference type="OrthoDB" id="8564954at2"/>
<evidence type="ECO:0000313" key="2">
    <source>
        <dbReference type="EMBL" id="APG61973.1"/>
    </source>
</evidence>
<dbReference type="STRING" id="1913578.LPB140_03075"/>
<organism evidence="2 3">
    <name type="scientific">Sphingorhabdus lutea</name>
    <dbReference type="NCBI Taxonomy" id="1913578"/>
    <lineage>
        <taxon>Bacteria</taxon>
        <taxon>Pseudomonadati</taxon>
        <taxon>Pseudomonadota</taxon>
        <taxon>Alphaproteobacteria</taxon>
        <taxon>Sphingomonadales</taxon>
        <taxon>Sphingomonadaceae</taxon>
        <taxon>Sphingorhabdus</taxon>
    </lineage>
</organism>
<feature type="signal peptide" evidence="1">
    <location>
        <begin position="1"/>
        <end position="24"/>
    </location>
</feature>
<protein>
    <recommendedName>
        <fullName evidence="4">Outer membrane lipoprotein-sorting protein</fullName>
    </recommendedName>
</protein>
<dbReference type="Proteomes" id="UP000242561">
    <property type="component" value="Chromosome"/>
</dbReference>
<gene>
    <name evidence="2" type="ORF">LPB140_03075</name>
</gene>
<dbReference type="AlphaFoldDB" id="A0A1L3JA83"/>
<sequence>MLHSKFTLSTALFAIALAASPALAHPPIAERPAAQEKASFEADRADILAMAGNYKVQFDMQESTPWIADYTPLDKKTSGGHEVVRVIEDSGRKIVLQHLLVAEAEGKSFVIKHWRQDWEYEPAAILTYNDSGIWKMEQVSEKQRRGRWSQTVYQVDDSPRYAGIGEWEEQGGTRRWRSNWTWRPLARRDAVRSPIYDRYYAINRHSPTPNGWIHFQDNIKMMKKDGKLSPVVSEYVLNSYTKFDEYDVQAADDYMAKTGEYWAAVRGAWADIAAKGGIAIEEEAQTGTIISGQLFTMGSDIVSGKISTEDAIEKAKNLIAQHASVPVATK</sequence>
<dbReference type="RefSeq" id="WP_072558621.1">
    <property type="nucleotide sequence ID" value="NZ_CP018154.1"/>
</dbReference>
<evidence type="ECO:0000313" key="3">
    <source>
        <dbReference type="Proteomes" id="UP000242561"/>
    </source>
</evidence>
<proteinExistence type="predicted"/>
<reference evidence="2 3" key="1">
    <citation type="submission" date="2016-11" db="EMBL/GenBank/DDBJ databases">
        <title>Sphingorhabdus sp. LPB0140, isolated from marine environment.</title>
        <authorList>
            <person name="Kim E."/>
            <person name="Yi H."/>
        </authorList>
    </citation>
    <scope>NUCLEOTIDE SEQUENCE [LARGE SCALE GENOMIC DNA]</scope>
    <source>
        <strain evidence="2 3">LPB0140</strain>
    </source>
</reference>
<keyword evidence="1" id="KW-0732">Signal</keyword>
<keyword evidence="3" id="KW-1185">Reference proteome</keyword>
<accession>A0A1L3JA83</accession>
<dbReference type="InterPro" id="IPR046715">
    <property type="entry name" value="DUF6607"/>
</dbReference>
<feature type="chain" id="PRO_5012273025" description="Outer membrane lipoprotein-sorting protein" evidence="1">
    <location>
        <begin position="25"/>
        <end position="330"/>
    </location>
</feature>
<name>A0A1L3JA83_9SPHN</name>
<dbReference type="Pfam" id="PF20311">
    <property type="entry name" value="DUF6607"/>
    <property type="match status" value="1"/>
</dbReference>
<dbReference type="KEGG" id="sphl:LPB140_03075"/>
<evidence type="ECO:0000256" key="1">
    <source>
        <dbReference type="SAM" id="SignalP"/>
    </source>
</evidence>